<name>A0AAW9QDU1_9BURK</name>
<evidence type="ECO:0000313" key="9">
    <source>
        <dbReference type="Proteomes" id="UP001336250"/>
    </source>
</evidence>
<comment type="caution">
    <text evidence="8">The sequence shown here is derived from an EMBL/GenBank/DDBJ whole genome shotgun (WGS) entry which is preliminary data.</text>
</comment>
<dbReference type="EMBL" id="JAZIBG010000017">
    <property type="protein sequence ID" value="MEF7613235.1"/>
    <property type="molecule type" value="Genomic_DNA"/>
</dbReference>
<feature type="transmembrane region" description="Helical" evidence="6">
    <location>
        <begin position="254"/>
        <end position="278"/>
    </location>
</feature>
<evidence type="ECO:0000256" key="5">
    <source>
        <dbReference type="ARBA" id="ARBA00023136"/>
    </source>
</evidence>
<feature type="transmembrane region" description="Helical" evidence="6">
    <location>
        <begin position="798"/>
        <end position="821"/>
    </location>
</feature>
<feature type="transmembrane region" description="Helical" evidence="6">
    <location>
        <begin position="763"/>
        <end position="786"/>
    </location>
</feature>
<feature type="transmembrane region" description="Helical" evidence="6">
    <location>
        <begin position="710"/>
        <end position="733"/>
    </location>
</feature>
<evidence type="ECO:0000256" key="3">
    <source>
        <dbReference type="ARBA" id="ARBA00022692"/>
    </source>
</evidence>
<gene>
    <name evidence="8" type="ORF">V4F39_04865</name>
</gene>
<evidence type="ECO:0000259" key="7">
    <source>
        <dbReference type="Pfam" id="PF02687"/>
    </source>
</evidence>
<evidence type="ECO:0000313" key="8">
    <source>
        <dbReference type="EMBL" id="MEF7613235.1"/>
    </source>
</evidence>
<reference evidence="8 9" key="1">
    <citation type="submission" date="2024-02" db="EMBL/GenBank/DDBJ databases">
        <title>Genome sequence of Aquincola sp. MAHUQ-54.</title>
        <authorList>
            <person name="Huq M.A."/>
        </authorList>
    </citation>
    <scope>NUCLEOTIDE SEQUENCE [LARGE SCALE GENOMIC DNA]</scope>
    <source>
        <strain evidence="8 9">MAHUQ-54</strain>
    </source>
</reference>
<feature type="transmembrane region" description="Helical" evidence="6">
    <location>
        <begin position="418"/>
        <end position="437"/>
    </location>
</feature>
<dbReference type="PANTHER" id="PTHR30287:SF1">
    <property type="entry name" value="INNER MEMBRANE PROTEIN"/>
    <property type="match status" value="1"/>
</dbReference>
<feature type="transmembrane region" description="Helical" evidence="6">
    <location>
        <begin position="392"/>
        <end position="412"/>
    </location>
</feature>
<feature type="transmembrane region" description="Helical" evidence="6">
    <location>
        <begin position="351"/>
        <end position="372"/>
    </location>
</feature>
<sequence>MRWLFSLAWRDLRASGRTLWVFCACLALGVALVAAGGGLYGQVAGALQADARALFGGDVEVRQGQPLAPPVLDWMAARGEVSRLVELRTMLRTADGRAQLVELQSGDDRYPLVGRIDLAPAGDLAAALAQRDGRWGIAVDRVLAARLRLVPGDRVEVGDLSLEVRAVIVRQPDRSLRAEWQGAPVLVADGALQATGLVQPLSRVHYRYRVRTGLAPEAWRDAFIAAFPASNASVRTFAQRSERMAQVLGQIGSGLMLIGFSALFIGGLGVFNSVQAYLQGKLGTLATLRALGLRDARLAALVLLQILMLALGASAAGVLIGGALALGGAALAAQSLPLAPAMAQLAAPASVAMLFGVLTALAFALPALGRALSVSPAALFRGIDGQALRTPAAAWAASAACGLLVAALVVGVLPDPRFGAAFLAVVAALLLLLEGVLRVLRGASRRLLADPRFQPRFELRLALAGLQRPGSPLRAALLSLGTSLTLLVACTLVVAALLRTVNDTVPQQAPALVFHDVQTDQLDTLRRRMDAAPSLQRLQTAPLVLGRLAEVNGEALRASGDARRAGEARDEHKLSHRQGNIDDVIVTRGAWWPEGYTGPPRVAMEDREADELGLQVGDRLTFDILGTPVQAELAAIYAQRRLQARLWLEGIFSDGVLDPFITRHVGAAWLSPADALAVQDALAADAPNIVTVRTESLLAETRALMARASAGLSVIAGICLAASLLVLASVVAASRSRQVYEASVMHTLGARLGSLRRTLRWEYALLALVTAGFAITFGSLLALALLQWRIGLDPAGLYWTGAVTALGVSAASLGLGARYLLAQMRIAPARLLRGGA</sequence>
<feature type="domain" description="ABC3 transporter permease C-terminal" evidence="7">
    <location>
        <begin position="257"/>
        <end position="375"/>
    </location>
</feature>
<dbReference type="PANTHER" id="PTHR30287">
    <property type="entry name" value="MEMBRANE COMPONENT OF PREDICTED ABC SUPERFAMILY METABOLITE UPTAKE TRANSPORTER"/>
    <property type="match status" value="1"/>
</dbReference>
<proteinExistence type="predicted"/>
<evidence type="ECO:0000256" key="1">
    <source>
        <dbReference type="ARBA" id="ARBA00004651"/>
    </source>
</evidence>
<accession>A0AAW9QDU1</accession>
<dbReference type="Proteomes" id="UP001336250">
    <property type="component" value="Unassembled WGS sequence"/>
</dbReference>
<evidence type="ECO:0000256" key="4">
    <source>
        <dbReference type="ARBA" id="ARBA00022989"/>
    </source>
</evidence>
<dbReference type="InterPro" id="IPR003838">
    <property type="entry name" value="ABC3_permease_C"/>
</dbReference>
<organism evidence="8 9">
    <name type="scientific">Aquincola agrisoli</name>
    <dbReference type="NCBI Taxonomy" id="3119538"/>
    <lineage>
        <taxon>Bacteria</taxon>
        <taxon>Pseudomonadati</taxon>
        <taxon>Pseudomonadota</taxon>
        <taxon>Betaproteobacteria</taxon>
        <taxon>Burkholderiales</taxon>
        <taxon>Sphaerotilaceae</taxon>
        <taxon>Aquincola</taxon>
    </lineage>
</organism>
<evidence type="ECO:0000256" key="2">
    <source>
        <dbReference type="ARBA" id="ARBA00022475"/>
    </source>
</evidence>
<keyword evidence="4 6" id="KW-1133">Transmembrane helix</keyword>
<comment type="subcellular location">
    <subcellularLocation>
        <location evidence="1">Cell membrane</location>
        <topology evidence="1">Multi-pass membrane protein</topology>
    </subcellularLocation>
</comment>
<dbReference type="RefSeq" id="WP_332288181.1">
    <property type="nucleotide sequence ID" value="NZ_JAZIBG010000017.1"/>
</dbReference>
<keyword evidence="3 6" id="KW-0812">Transmembrane</keyword>
<protein>
    <submittedName>
        <fullName evidence="8">FtsX-like permease family protein</fullName>
    </submittedName>
</protein>
<keyword evidence="9" id="KW-1185">Reference proteome</keyword>
<keyword evidence="5 6" id="KW-0472">Membrane</keyword>
<dbReference type="InterPro" id="IPR038766">
    <property type="entry name" value="Membrane_comp_ABC_pdt"/>
</dbReference>
<keyword evidence="2" id="KW-1003">Cell membrane</keyword>
<feature type="transmembrane region" description="Helical" evidence="6">
    <location>
        <begin position="298"/>
        <end position="331"/>
    </location>
</feature>
<feature type="transmembrane region" description="Helical" evidence="6">
    <location>
        <begin position="475"/>
        <end position="498"/>
    </location>
</feature>
<dbReference type="AlphaFoldDB" id="A0AAW9QDU1"/>
<evidence type="ECO:0000256" key="6">
    <source>
        <dbReference type="SAM" id="Phobius"/>
    </source>
</evidence>
<dbReference type="Pfam" id="PF02687">
    <property type="entry name" value="FtsX"/>
    <property type="match status" value="1"/>
</dbReference>
<dbReference type="GO" id="GO:0005886">
    <property type="term" value="C:plasma membrane"/>
    <property type="evidence" value="ECO:0007669"/>
    <property type="project" value="UniProtKB-SubCell"/>
</dbReference>